<name>A0A0F9CHI4_9ZZZZ</name>
<comment type="caution">
    <text evidence="2">The sequence shown here is derived from an EMBL/GenBank/DDBJ whole genome shotgun (WGS) entry which is preliminary data.</text>
</comment>
<dbReference type="EMBL" id="LAZR01046601">
    <property type="protein sequence ID" value="KKK96156.1"/>
    <property type="molecule type" value="Genomic_DNA"/>
</dbReference>
<proteinExistence type="predicted"/>
<evidence type="ECO:0000313" key="2">
    <source>
        <dbReference type="EMBL" id="KKK96156.1"/>
    </source>
</evidence>
<gene>
    <name evidence="2" type="ORF">LCGC14_2665610</name>
</gene>
<keyword evidence="1" id="KW-0472">Membrane</keyword>
<feature type="transmembrane region" description="Helical" evidence="1">
    <location>
        <begin position="6"/>
        <end position="26"/>
    </location>
</feature>
<dbReference type="AlphaFoldDB" id="A0A0F9CHI4"/>
<feature type="non-terminal residue" evidence="2">
    <location>
        <position position="30"/>
    </location>
</feature>
<accession>A0A0F9CHI4</accession>
<protein>
    <submittedName>
        <fullName evidence="2">Uncharacterized protein</fullName>
    </submittedName>
</protein>
<keyword evidence="1" id="KW-1133">Transmembrane helix</keyword>
<organism evidence="2">
    <name type="scientific">marine sediment metagenome</name>
    <dbReference type="NCBI Taxonomy" id="412755"/>
    <lineage>
        <taxon>unclassified sequences</taxon>
        <taxon>metagenomes</taxon>
        <taxon>ecological metagenomes</taxon>
    </lineage>
</organism>
<evidence type="ECO:0000256" key="1">
    <source>
        <dbReference type="SAM" id="Phobius"/>
    </source>
</evidence>
<sequence length="30" mass="3397">MLSSVLLDIIIRTVVLLCSTLPYTLIYNND</sequence>
<reference evidence="2" key="1">
    <citation type="journal article" date="2015" name="Nature">
        <title>Complex archaea that bridge the gap between prokaryotes and eukaryotes.</title>
        <authorList>
            <person name="Spang A."/>
            <person name="Saw J.H."/>
            <person name="Jorgensen S.L."/>
            <person name="Zaremba-Niedzwiedzka K."/>
            <person name="Martijn J."/>
            <person name="Lind A.E."/>
            <person name="van Eijk R."/>
            <person name="Schleper C."/>
            <person name="Guy L."/>
            <person name="Ettema T.J."/>
        </authorList>
    </citation>
    <scope>NUCLEOTIDE SEQUENCE</scope>
</reference>
<keyword evidence="1" id="KW-0812">Transmembrane</keyword>